<dbReference type="PANTHER" id="PTHR43775:SF51">
    <property type="entry name" value="INACTIVE PHENOLPHTHIOCEROL SYNTHESIS POLYKETIDE SYNTHASE TYPE I PKS1-RELATED"/>
    <property type="match status" value="1"/>
</dbReference>
<evidence type="ECO:0000256" key="5">
    <source>
        <dbReference type="PROSITE-ProRule" id="PRU01363"/>
    </source>
</evidence>
<evidence type="ECO:0000313" key="9">
    <source>
        <dbReference type="Proteomes" id="UP001596160"/>
    </source>
</evidence>
<dbReference type="Gene3D" id="3.40.50.720">
    <property type="entry name" value="NAD(P)-binding Rossmann-like Domain"/>
    <property type="match status" value="1"/>
</dbReference>
<evidence type="ECO:0000256" key="1">
    <source>
        <dbReference type="ARBA" id="ARBA00022450"/>
    </source>
</evidence>
<dbReference type="EMBL" id="JBHSKP010000036">
    <property type="protein sequence ID" value="MFC5156560.1"/>
    <property type="molecule type" value="Genomic_DNA"/>
</dbReference>
<feature type="domain" description="Carrier" evidence="6">
    <location>
        <begin position="648"/>
        <end position="726"/>
    </location>
</feature>
<evidence type="ECO:0000256" key="3">
    <source>
        <dbReference type="ARBA" id="ARBA00022679"/>
    </source>
</evidence>
<dbReference type="CDD" id="cd08956">
    <property type="entry name" value="KR_3_FAS_SDR_x"/>
    <property type="match status" value="1"/>
</dbReference>
<dbReference type="InterPro" id="IPR057326">
    <property type="entry name" value="KR_dom"/>
</dbReference>
<protein>
    <submittedName>
        <fullName evidence="8">Type I polyketide synthase</fullName>
    </submittedName>
</protein>
<dbReference type="Pfam" id="PF14765">
    <property type="entry name" value="PS-DH"/>
    <property type="match status" value="1"/>
</dbReference>
<dbReference type="SMART" id="SM00822">
    <property type="entry name" value="PKS_KR"/>
    <property type="match status" value="1"/>
</dbReference>
<keyword evidence="4" id="KW-0511">Multifunctional enzyme</keyword>
<dbReference type="InterPro" id="IPR036736">
    <property type="entry name" value="ACP-like_sf"/>
</dbReference>
<dbReference type="Pfam" id="PF00550">
    <property type="entry name" value="PP-binding"/>
    <property type="match status" value="1"/>
</dbReference>
<dbReference type="PROSITE" id="PS52019">
    <property type="entry name" value="PKS_MFAS_DH"/>
    <property type="match status" value="1"/>
</dbReference>
<dbReference type="Pfam" id="PF22953">
    <property type="entry name" value="SpnB_Rossmann"/>
    <property type="match status" value="1"/>
</dbReference>
<organism evidence="8 9">
    <name type="scientific">Streptomyces amakusaensis</name>
    <dbReference type="NCBI Taxonomy" id="67271"/>
    <lineage>
        <taxon>Bacteria</taxon>
        <taxon>Bacillati</taxon>
        <taxon>Actinomycetota</taxon>
        <taxon>Actinomycetes</taxon>
        <taxon>Kitasatosporales</taxon>
        <taxon>Streptomycetaceae</taxon>
        <taxon>Streptomyces</taxon>
    </lineage>
</organism>
<dbReference type="InterPro" id="IPR020806">
    <property type="entry name" value="PKS_PP-bd"/>
</dbReference>
<dbReference type="InterPro" id="IPR055123">
    <property type="entry name" value="SpnB-like_Rossmann"/>
</dbReference>
<dbReference type="RefSeq" id="WP_381735403.1">
    <property type="nucleotide sequence ID" value="NZ_JBHSKP010000036.1"/>
</dbReference>
<proteinExistence type="predicted"/>
<dbReference type="SMART" id="SM00823">
    <property type="entry name" value="PKS_PP"/>
    <property type="match status" value="1"/>
</dbReference>
<dbReference type="Pfam" id="PF08659">
    <property type="entry name" value="KR"/>
    <property type="match status" value="1"/>
</dbReference>
<keyword evidence="3" id="KW-0808">Transferase</keyword>
<evidence type="ECO:0000256" key="4">
    <source>
        <dbReference type="ARBA" id="ARBA00023268"/>
    </source>
</evidence>
<comment type="caution">
    <text evidence="5">Lacks conserved residue(s) required for the propagation of feature annotation.</text>
</comment>
<evidence type="ECO:0000259" key="6">
    <source>
        <dbReference type="PROSITE" id="PS50075"/>
    </source>
</evidence>
<dbReference type="Gene3D" id="3.10.129.110">
    <property type="entry name" value="Polyketide synthase dehydratase"/>
    <property type="match status" value="1"/>
</dbReference>
<accession>A0ABW0AVP9</accession>
<dbReference type="InterPro" id="IPR013968">
    <property type="entry name" value="PKS_KR"/>
</dbReference>
<keyword evidence="2" id="KW-0597">Phosphoprotein</keyword>
<feature type="non-terminal residue" evidence="8">
    <location>
        <position position="1"/>
    </location>
</feature>
<feature type="region of interest" description="C-terminal hotdog fold" evidence="5">
    <location>
        <begin position="9"/>
        <end position="152"/>
    </location>
</feature>
<dbReference type="InterPro" id="IPR042104">
    <property type="entry name" value="PKS_dehydratase_sf"/>
</dbReference>
<dbReference type="SUPFAM" id="SSF47336">
    <property type="entry name" value="ACP-like"/>
    <property type="match status" value="1"/>
</dbReference>
<dbReference type="SUPFAM" id="SSF51735">
    <property type="entry name" value="NAD(P)-binding Rossmann-fold domains"/>
    <property type="match status" value="2"/>
</dbReference>
<dbReference type="InterPro" id="IPR036291">
    <property type="entry name" value="NAD(P)-bd_dom_sf"/>
</dbReference>
<dbReference type="InterPro" id="IPR050091">
    <property type="entry name" value="PKS_NRPS_Biosynth_Enz"/>
</dbReference>
<keyword evidence="1" id="KW-0596">Phosphopantetheine</keyword>
<dbReference type="PANTHER" id="PTHR43775">
    <property type="entry name" value="FATTY ACID SYNTHASE"/>
    <property type="match status" value="1"/>
</dbReference>
<dbReference type="InterPro" id="IPR049900">
    <property type="entry name" value="PKS_mFAS_DH"/>
</dbReference>
<reference evidence="9" key="1">
    <citation type="journal article" date="2019" name="Int. J. Syst. Evol. Microbiol.">
        <title>The Global Catalogue of Microorganisms (GCM) 10K type strain sequencing project: providing services to taxonomists for standard genome sequencing and annotation.</title>
        <authorList>
            <consortium name="The Broad Institute Genomics Platform"/>
            <consortium name="The Broad Institute Genome Sequencing Center for Infectious Disease"/>
            <person name="Wu L."/>
            <person name="Ma J."/>
        </authorList>
    </citation>
    <scope>NUCLEOTIDE SEQUENCE [LARGE SCALE GENOMIC DNA]</scope>
    <source>
        <strain evidence="9">PCU 266</strain>
    </source>
</reference>
<comment type="caution">
    <text evidence="8">The sequence shown here is derived from an EMBL/GenBank/DDBJ whole genome shotgun (WGS) entry which is preliminary data.</text>
</comment>
<dbReference type="PROSITE" id="PS50075">
    <property type="entry name" value="CARRIER"/>
    <property type="match status" value="1"/>
</dbReference>
<feature type="domain" description="PKS/mFAS DH" evidence="7">
    <location>
        <begin position="1"/>
        <end position="152"/>
    </location>
</feature>
<dbReference type="SMART" id="SM01294">
    <property type="entry name" value="PKS_PP_betabranch"/>
    <property type="match status" value="1"/>
</dbReference>
<dbReference type="InterPro" id="IPR009081">
    <property type="entry name" value="PP-bd_ACP"/>
</dbReference>
<feature type="region of interest" description="N-terminal hotdog fold" evidence="5">
    <location>
        <position position="1"/>
    </location>
</feature>
<evidence type="ECO:0000256" key="2">
    <source>
        <dbReference type="ARBA" id="ARBA00022553"/>
    </source>
</evidence>
<dbReference type="InterPro" id="IPR049551">
    <property type="entry name" value="PKS_DH_C"/>
</dbReference>
<evidence type="ECO:0000313" key="8">
    <source>
        <dbReference type="EMBL" id="MFC5156560.1"/>
    </source>
</evidence>
<evidence type="ECO:0000259" key="7">
    <source>
        <dbReference type="PROSITE" id="PS52019"/>
    </source>
</evidence>
<keyword evidence="9" id="KW-1185">Reference proteome</keyword>
<dbReference type="Proteomes" id="UP001596160">
    <property type="component" value="Unassembled WGS sequence"/>
</dbReference>
<dbReference type="Gene3D" id="1.10.1200.10">
    <property type="entry name" value="ACP-like"/>
    <property type="match status" value="1"/>
</dbReference>
<gene>
    <name evidence="8" type="ORF">ACFPRH_33095</name>
</gene>
<name>A0ABW0AVP9_9ACTN</name>
<sequence length="810" mass="84761">PTTWPPTNTHPINLTHTYETLHQHGYTYGPAFQGLVSAWNGSDGELFAEIALPEEQHDEAARFTLHPALLDAALHILLPGVAEAGGRPGLPFSWSRVTVHTAGATAVRVRLVRTTAETGLDEVSLALFDQAGTPVATVGALLSREVSAEMLRGAAATQHESLFQVEWTAVPVTDGAAGNTADWAILGEDGLGVAAELTSYPDASALRAAVNAGTSMPPVVLVQLPGMAEAARASAAGSGGVDLGEAARTITHRALELAREWVSEAVFGASQLVLVARDAVPSDEDAGLENLALSGAWGIFRSAATENPGRFAIVDLDASEASARLLPAALAAGDHELVIRDGVARAPRLAKVRAEADAMATPWDGDGTVLVTGGTGGLGALLARHLVTEHGVRHLLLVSRRGPQAPGATDLTTELTQLGADITIAACDVTDRTALAELLTDIPDTHPLTAVVHTAGILDDSIIASMTGEQLDRVLRPKVNAAWNLHQLTADRDLSAFIIYSSVSGILGPPGQANYAAGNAFLNALAQYRRSRGLRATSLAWGLWDQANGMIGHLDEADRKRVAKGGVTPMSEDEGMALFDTAVAEDRNLLAPVRFDMAALRALGENLPPLLRGLVRATPRRGSAVAGAATGAVGGSLAERLSGLDSAERETALVDLVRGEVAAVLGHSGFESVEQSRAFNELGFDSLSAVEFRNRLNALSGLRLPATLVFDYPTPAAVAGHLAEEIPVLGGPSRIGSLSEEIDRLEASLAESDPESPEAYDSAVGRLEKVLLRLRESAGPTEQNGASEDDIHSASVDELLHLIDEEFDLA</sequence>